<dbReference type="Pfam" id="PF13567">
    <property type="entry name" value="DUF4131"/>
    <property type="match status" value="1"/>
</dbReference>
<feature type="transmembrane region" description="Helical" evidence="6">
    <location>
        <begin position="29"/>
        <end position="46"/>
    </location>
</feature>
<organism evidence="9 10">
    <name type="scientific">Candidatus Portnoybacteria bacterium CG10_big_fil_rev_8_21_14_0_10_44_7</name>
    <dbReference type="NCBI Taxonomy" id="1974816"/>
    <lineage>
        <taxon>Bacteria</taxon>
        <taxon>Candidatus Portnoyibacteriota</taxon>
    </lineage>
</organism>
<evidence type="ECO:0000313" key="9">
    <source>
        <dbReference type="EMBL" id="PJE59706.1"/>
    </source>
</evidence>
<feature type="transmembrane region" description="Helical" evidence="6">
    <location>
        <begin position="276"/>
        <end position="309"/>
    </location>
</feature>
<sequence length="508" mass="57289">MTKAKIFYWACLAFLVAVATGILFPIPVMLAGIFCLTGALLVALFWAKRNMFLLVGFMLVASGLGLWRVFWWQQENFSAVAVFNDQQEIVLRGWVETEKTKTTGSHQFVFRAEEIFVDSQQALVRGKVLLILPPLVDWQAGDLLEVRGQLKTPEQQAEEGFFSYRRHLAKDGLYSLMVFPQTEKLGWVNKKPITFTLYKFKNAFLNRLNAILPQPQLGFLTGLLLGQKTDLAAELKNNFARTGTSHLVALSGFNITIITQAVAALFLFLGVARRRIFWLCLLVVSGFVLMVGAGSSVVRAAIMGLLFLLAKKENRLPNAKNAILLAGVLMLWFKPGDLLFDVGFQLSFLATLGLVYLTPILAARLLRLPEFLGFKEALIATLSAQIFVLPLLLFYFQKVSLVSPLVNILILPVIPLTMLFGFLAGACAFVWVLLGQLWGWGAWLFLTYELGIINFAAKISWATANIQLPVWLVFPPYYFLLALFIWWWRKRRHQKFVAERNRVLAALE</sequence>
<comment type="subcellular location">
    <subcellularLocation>
        <location evidence="1">Cell membrane</location>
        <topology evidence="1">Multi-pass membrane protein</topology>
    </subcellularLocation>
</comment>
<dbReference type="InterPro" id="IPR025405">
    <property type="entry name" value="DUF4131"/>
</dbReference>
<evidence type="ECO:0008006" key="11">
    <source>
        <dbReference type="Google" id="ProtNLM"/>
    </source>
</evidence>
<evidence type="ECO:0000259" key="8">
    <source>
        <dbReference type="Pfam" id="PF13567"/>
    </source>
</evidence>
<evidence type="ECO:0000256" key="3">
    <source>
        <dbReference type="ARBA" id="ARBA00022692"/>
    </source>
</evidence>
<dbReference type="EMBL" id="PFEA01000041">
    <property type="protein sequence ID" value="PJE59706.1"/>
    <property type="molecule type" value="Genomic_DNA"/>
</dbReference>
<dbReference type="PANTHER" id="PTHR30619:SF7">
    <property type="entry name" value="BETA-LACTAMASE DOMAIN PROTEIN"/>
    <property type="match status" value="1"/>
</dbReference>
<dbReference type="PANTHER" id="PTHR30619">
    <property type="entry name" value="DNA INTERNALIZATION/COMPETENCE PROTEIN COMEC/REC2"/>
    <property type="match status" value="1"/>
</dbReference>
<dbReference type="GO" id="GO:0005886">
    <property type="term" value="C:plasma membrane"/>
    <property type="evidence" value="ECO:0007669"/>
    <property type="project" value="UniProtKB-SubCell"/>
</dbReference>
<keyword evidence="3 6" id="KW-0812">Transmembrane</keyword>
<keyword evidence="4 6" id="KW-1133">Transmembrane helix</keyword>
<dbReference type="AlphaFoldDB" id="A0A2M8KIG1"/>
<name>A0A2M8KIG1_9BACT</name>
<feature type="transmembrane region" description="Helical" evidence="6">
    <location>
        <begin position="468"/>
        <end position="488"/>
    </location>
</feature>
<dbReference type="NCBIfam" id="TIGR00360">
    <property type="entry name" value="ComEC_N-term"/>
    <property type="match status" value="1"/>
</dbReference>
<gene>
    <name evidence="9" type="ORF">COU85_02250</name>
</gene>
<feature type="domain" description="ComEC/Rec2-related protein" evidence="7">
    <location>
        <begin position="223"/>
        <end position="490"/>
    </location>
</feature>
<evidence type="ECO:0000256" key="6">
    <source>
        <dbReference type="SAM" id="Phobius"/>
    </source>
</evidence>
<feature type="transmembrane region" description="Helical" evidence="6">
    <location>
        <begin position="247"/>
        <end position="270"/>
    </location>
</feature>
<dbReference type="Pfam" id="PF03772">
    <property type="entry name" value="Competence"/>
    <property type="match status" value="1"/>
</dbReference>
<protein>
    <recommendedName>
        <fullName evidence="11">ComEC/Rec2-related protein domain-containing protein</fullName>
    </recommendedName>
</protein>
<evidence type="ECO:0000313" key="10">
    <source>
        <dbReference type="Proteomes" id="UP000231086"/>
    </source>
</evidence>
<reference evidence="10" key="1">
    <citation type="submission" date="2017-09" db="EMBL/GenBank/DDBJ databases">
        <title>Depth-based differentiation of microbial function through sediment-hosted aquifers and enrichment of novel symbionts in the deep terrestrial subsurface.</title>
        <authorList>
            <person name="Probst A.J."/>
            <person name="Ladd B."/>
            <person name="Jarett J.K."/>
            <person name="Geller-Mcgrath D.E."/>
            <person name="Sieber C.M.K."/>
            <person name="Emerson J.B."/>
            <person name="Anantharaman K."/>
            <person name="Thomas B.C."/>
            <person name="Malmstrom R."/>
            <person name="Stieglmeier M."/>
            <person name="Klingl A."/>
            <person name="Woyke T."/>
            <person name="Ryan C.M."/>
            <person name="Banfield J.F."/>
        </authorList>
    </citation>
    <scope>NUCLEOTIDE SEQUENCE [LARGE SCALE GENOMIC DNA]</scope>
</reference>
<dbReference type="Proteomes" id="UP000231086">
    <property type="component" value="Unassembled WGS sequence"/>
</dbReference>
<evidence type="ECO:0000259" key="7">
    <source>
        <dbReference type="Pfam" id="PF03772"/>
    </source>
</evidence>
<proteinExistence type="predicted"/>
<evidence type="ECO:0000256" key="4">
    <source>
        <dbReference type="ARBA" id="ARBA00022989"/>
    </source>
</evidence>
<feature type="transmembrane region" description="Helical" evidence="6">
    <location>
        <begin position="52"/>
        <end position="71"/>
    </location>
</feature>
<dbReference type="InterPro" id="IPR004477">
    <property type="entry name" value="ComEC_N"/>
</dbReference>
<feature type="domain" description="DUF4131" evidence="8">
    <location>
        <begin position="24"/>
        <end position="182"/>
    </location>
</feature>
<accession>A0A2M8KIG1</accession>
<keyword evidence="5 6" id="KW-0472">Membrane</keyword>
<dbReference type="InterPro" id="IPR052159">
    <property type="entry name" value="Competence_DNA_uptake"/>
</dbReference>
<keyword evidence="2" id="KW-1003">Cell membrane</keyword>
<feature type="transmembrane region" description="Helical" evidence="6">
    <location>
        <begin position="378"/>
        <end position="396"/>
    </location>
</feature>
<feature type="transmembrane region" description="Helical" evidence="6">
    <location>
        <begin position="346"/>
        <end position="366"/>
    </location>
</feature>
<feature type="transmembrane region" description="Helical" evidence="6">
    <location>
        <begin position="6"/>
        <end position="24"/>
    </location>
</feature>
<evidence type="ECO:0000256" key="5">
    <source>
        <dbReference type="ARBA" id="ARBA00023136"/>
    </source>
</evidence>
<comment type="caution">
    <text evidence="9">The sequence shown here is derived from an EMBL/GenBank/DDBJ whole genome shotgun (WGS) entry which is preliminary data.</text>
</comment>
<evidence type="ECO:0000256" key="1">
    <source>
        <dbReference type="ARBA" id="ARBA00004651"/>
    </source>
</evidence>
<evidence type="ECO:0000256" key="2">
    <source>
        <dbReference type="ARBA" id="ARBA00022475"/>
    </source>
</evidence>
<feature type="transmembrane region" description="Helical" evidence="6">
    <location>
        <begin position="408"/>
        <end position="434"/>
    </location>
</feature>
<feature type="transmembrane region" description="Helical" evidence="6">
    <location>
        <begin position="441"/>
        <end position="462"/>
    </location>
</feature>